<dbReference type="RefSeq" id="WP_126824074.1">
    <property type="nucleotide sequence ID" value="NZ_PIQG01000001.1"/>
</dbReference>
<accession>A0A432ZM73</accession>
<dbReference type="Gene3D" id="2.60.40.3340">
    <property type="entry name" value="Domain of unknown function DUF4426"/>
    <property type="match status" value="1"/>
</dbReference>
<organism evidence="3 4">
    <name type="scientific">Pseudidiomarina taiwanensis</name>
    <dbReference type="NCBI Taxonomy" id="337250"/>
    <lineage>
        <taxon>Bacteria</taxon>
        <taxon>Pseudomonadati</taxon>
        <taxon>Pseudomonadota</taxon>
        <taxon>Gammaproteobacteria</taxon>
        <taxon>Alteromonadales</taxon>
        <taxon>Idiomarinaceae</taxon>
        <taxon>Pseudidiomarina</taxon>
    </lineage>
</organism>
<proteinExistence type="predicted"/>
<feature type="signal peptide" evidence="1">
    <location>
        <begin position="1"/>
        <end position="21"/>
    </location>
</feature>
<dbReference type="Pfam" id="PF14467">
    <property type="entry name" value="DUF4426"/>
    <property type="match status" value="1"/>
</dbReference>
<keyword evidence="4" id="KW-1185">Reference proteome</keyword>
<feature type="domain" description="DUF4426" evidence="2">
    <location>
        <begin position="25"/>
        <end position="142"/>
    </location>
</feature>
<dbReference type="EMBL" id="PIQG01000001">
    <property type="protein sequence ID" value="RUO78970.1"/>
    <property type="molecule type" value="Genomic_DNA"/>
</dbReference>
<feature type="chain" id="PRO_5019588220" evidence="1">
    <location>
        <begin position="22"/>
        <end position="143"/>
    </location>
</feature>
<dbReference type="InterPro" id="IPR025218">
    <property type="entry name" value="DUF4426"/>
</dbReference>
<evidence type="ECO:0000313" key="4">
    <source>
        <dbReference type="Proteomes" id="UP000288279"/>
    </source>
</evidence>
<reference evidence="3 4" key="1">
    <citation type="journal article" date="2011" name="Front. Microbiol.">
        <title>Genomic signatures of strain selection and enhancement in Bacillus atrophaeus var. globigii, a historical biowarfare simulant.</title>
        <authorList>
            <person name="Gibbons H.S."/>
            <person name="Broomall S.M."/>
            <person name="McNew L.A."/>
            <person name="Daligault H."/>
            <person name="Chapman C."/>
            <person name="Bruce D."/>
            <person name="Karavis M."/>
            <person name="Krepps M."/>
            <person name="McGregor P.A."/>
            <person name="Hong C."/>
            <person name="Park K.H."/>
            <person name="Akmal A."/>
            <person name="Feldman A."/>
            <person name="Lin J.S."/>
            <person name="Chang W.E."/>
            <person name="Higgs B.W."/>
            <person name="Demirev P."/>
            <person name="Lindquist J."/>
            <person name="Liem A."/>
            <person name="Fochler E."/>
            <person name="Read T.D."/>
            <person name="Tapia R."/>
            <person name="Johnson S."/>
            <person name="Bishop-Lilly K.A."/>
            <person name="Detter C."/>
            <person name="Han C."/>
            <person name="Sozhamannan S."/>
            <person name="Rosenzweig C.N."/>
            <person name="Skowronski E.W."/>
        </authorList>
    </citation>
    <scope>NUCLEOTIDE SEQUENCE [LARGE SCALE GENOMIC DNA]</scope>
    <source>
        <strain evidence="3 4">PIT1</strain>
    </source>
</reference>
<dbReference type="OrthoDB" id="8563353at2"/>
<name>A0A432ZM73_9GAMM</name>
<sequence>MPKLLLMLALLLGAWSNSAVAEQSTRLGPWEIHYNAFNSTFLRAEMARQYDITRSQTNAVLNIAVLAAELPGKPAQQVNVSGYVMNPLSQQQRLDFTEVVEGEAVYYITEVDFTPNERLRFFITVSDGNEQHELRFNQEFWKN</sequence>
<keyword evidence="1" id="KW-0732">Signal</keyword>
<evidence type="ECO:0000256" key="1">
    <source>
        <dbReference type="SAM" id="SignalP"/>
    </source>
</evidence>
<protein>
    <submittedName>
        <fullName evidence="3">DUF4426 domain-containing protein</fullName>
    </submittedName>
</protein>
<dbReference type="AlphaFoldDB" id="A0A432ZM73"/>
<dbReference type="Proteomes" id="UP000288279">
    <property type="component" value="Unassembled WGS sequence"/>
</dbReference>
<comment type="caution">
    <text evidence="3">The sequence shown here is derived from an EMBL/GenBank/DDBJ whole genome shotgun (WGS) entry which is preliminary data.</text>
</comment>
<evidence type="ECO:0000313" key="3">
    <source>
        <dbReference type="EMBL" id="RUO78970.1"/>
    </source>
</evidence>
<evidence type="ECO:0000259" key="2">
    <source>
        <dbReference type="Pfam" id="PF14467"/>
    </source>
</evidence>
<gene>
    <name evidence="3" type="ORF">CWI83_00115</name>
</gene>